<dbReference type="RefSeq" id="WP_179796308.1">
    <property type="nucleotide sequence ID" value="NZ_BAABHP010000019.1"/>
</dbReference>
<feature type="transmembrane region" description="Helical" evidence="1">
    <location>
        <begin position="113"/>
        <end position="133"/>
    </location>
</feature>
<feature type="transmembrane region" description="Helical" evidence="1">
    <location>
        <begin position="73"/>
        <end position="93"/>
    </location>
</feature>
<comment type="caution">
    <text evidence="2">The sequence shown here is derived from an EMBL/GenBank/DDBJ whole genome shotgun (WGS) entry which is preliminary data.</text>
</comment>
<dbReference type="EMBL" id="JACCBN010000001">
    <property type="protein sequence ID" value="NYD38929.1"/>
    <property type="molecule type" value="Genomic_DNA"/>
</dbReference>
<protein>
    <recommendedName>
        <fullName evidence="4">Intracellular septation protein A</fullName>
    </recommendedName>
</protein>
<keyword evidence="1" id="KW-1133">Transmembrane helix</keyword>
<dbReference type="NCBIfam" id="NF041646">
    <property type="entry name" value="VC0807_fam"/>
    <property type="match status" value="1"/>
</dbReference>
<organism evidence="2 3">
    <name type="scientific">Actinomycetospora corticicola</name>
    <dbReference type="NCBI Taxonomy" id="663602"/>
    <lineage>
        <taxon>Bacteria</taxon>
        <taxon>Bacillati</taxon>
        <taxon>Actinomycetota</taxon>
        <taxon>Actinomycetes</taxon>
        <taxon>Pseudonocardiales</taxon>
        <taxon>Pseudonocardiaceae</taxon>
        <taxon>Actinomycetospora</taxon>
    </lineage>
</organism>
<accession>A0A7Y9E0F2</accession>
<gene>
    <name evidence="2" type="ORF">BJ983_005031</name>
</gene>
<dbReference type="AlphaFoldDB" id="A0A7Y9E0F2"/>
<feature type="transmembrane region" description="Helical" evidence="1">
    <location>
        <begin position="38"/>
        <end position="61"/>
    </location>
</feature>
<sequence>MSITAISPKHSKHTAPSTSGMRQLHGLLLDVGLPVGTYYGLHALGVGDSTALLAATVAAGARLAVTAVRARRVSAFAALMLAVYAVGLAASFVTGDPRVMLLKDSVGTGVVGVGFLVSLLVGRPLVLAALESMSPAQAAEARRRYAESPAARRTVRGVTALWGVGLLTEAVVRVPLVLALPVSVAVLVSQLLTLVVIAVLAVAGGLWVRSARRRATT</sequence>
<dbReference type="Proteomes" id="UP000535890">
    <property type="component" value="Unassembled WGS sequence"/>
</dbReference>
<evidence type="ECO:0000313" key="2">
    <source>
        <dbReference type="EMBL" id="NYD38929.1"/>
    </source>
</evidence>
<feature type="transmembrane region" description="Helical" evidence="1">
    <location>
        <begin position="184"/>
        <end position="208"/>
    </location>
</feature>
<reference evidence="2 3" key="1">
    <citation type="submission" date="2020-07" db="EMBL/GenBank/DDBJ databases">
        <title>Sequencing the genomes of 1000 actinobacteria strains.</title>
        <authorList>
            <person name="Klenk H.-P."/>
        </authorList>
    </citation>
    <scope>NUCLEOTIDE SEQUENCE [LARGE SCALE GENOMIC DNA]</scope>
    <source>
        <strain evidence="2 3">DSM 45772</strain>
    </source>
</reference>
<proteinExistence type="predicted"/>
<evidence type="ECO:0000256" key="1">
    <source>
        <dbReference type="SAM" id="Phobius"/>
    </source>
</evidence>
<keyword evidence="1" id="KW-0812">Transmembrane</keyword>
<keyword evidence="3" id="KW-1185">Reference proteome</keyword>
<name>A0A7Y9E0F2_9PSEU</name>
<evidence type="ECO:0000313" key="3">
    <source>
        <dbReference type="Proteomes" id="UP000535890"/>
    </source>
</evidence>
<feature type="transmembrane region" description="Helical" evidence="1">
    <location>
        <begin position="154"/>
        <end position="172"/>
    </location>
</feature>
<evidence type="ECO:0008006" key="4">
    <source>
        <dbReference type="Google" id="ProtNLM"/>
    </source>
</evidence>
<keyword evidence="1" id="KW-0472">Membrane</keyword>